<dbReference type="EMBL" id="JAWWNJ010000009">
    <property type="protein sequence ID" value="KAK7048575.1"/>
    <property type="molecule type" value="Genomic_DNA"/>
</dbReference>
<dbReference type="PROSITE" id="PS50082">
    <property type="entry name" value="WD_REPEATS_2"/>
    <property type="match status" value="1"/>
</dbReference>
<sequence length="453" mass="49829">MPPRPLPGFYFDQERNRYFPLTGSGRLPAQSGYVPANPTSSRAREADLVVDGQPKRRRRPVIWNSATSSISSVDVARHARSLRHSRIAATSSGFSEPVRWPFGGESQRVSAFRTTPTKQFFGDTSGWLYSRAVRSTIDMPSRSQNSPEESDTDRGWTEWTPELSLAPHSEISALCTTDTCCVAVCFGPTTKICVQDAEVPGRTQLLHLSSVRDVRAASLKRRTLVLGAADKVVHLADLDRSDSTAVRMFPTRSDVFTVAQQENFVYAGTRAGTVLRFDTRINNAKMAGQVLFESGRLPTASDSSRSSAVFVHPIHGGQSLVAGYMDGRFGTYDLRFLRPMARPSVTYAGQTSSHGHCYSAQWQQGITLDPSEHFLFAAGLDHRIRAWDVDSGELVSLDVSSSQSSPGFRSPNLFAMKFATHFSALQIVDAEDGPEQILWASGGSEVWSWRLGV</sequence>
<evidence type="ECO:0008006" key="7">
    <source>
        <dbReference type="Google" id="ProtNLM"/>
    </source>
</evidence>
<feature type="region of interest" description="Disordered" evidence="4">
    <location>
        <begin position="21"/>
        <end position="43"/>
    </location>
</feature>
<dbReference type="PANTHER" id="PTHR44472">
    <property type="entry name" value="DDB1- AND CUL4-ASSOCIATED FACTOR 4-RELATED"/>
    <property type="match status" value="1"/>
</dbReference>
<evidence type="ECO:0000313" key="6">
    <source>
        <dbReference type="Proteomes" id="UP001362999"/>
    </source>
</evidence>
<evidence type="ECO:0000256" key="2">
    <source>
        <dbReference type="ARBA" id="ARBA00022737"/>
    </source>
</evidence>
<keyword evidence="2" id="KW-0677">Repeat</keyword>
<feature type="repeat" description="WD" evidence="3">
    <location>
        <begin position="366"/>
        <end position="397"/>
    </location>
</feature>
<dbReference type="InterPro" id="IPR015943">
    <property type="entry name" value="WD40/YVTN_repeat-like_dom_sf"/>
</dbReference>
<keyword evidence="6" id="KW-1185">Reference proteome</keyword>
<name>A0AAW0DCT8_9AGAR</name>
<dbReference type="SUPFAM" id="SSF50978">
    <property type="entry name" value="WD40 repeat-like"/>
    <property type="match status" value="1"/>
</dbReference>
<dbReference type="InterPro" id="IPR036322">
    <property type="entry name" value="WD40_repeat_dom_sf"/>
</dbReference>
<accession>A0AAW0DCT8</accession>
<reference evidence="5 6" key="1">
    <citation type="journal article" date="2024" name="J Genomics">
        <title>Draft genome sequencing and assembly of Favolaschia claudopus CIRM-BRFM 2984 isolated from oak limbs.</title>
        <authorList>
            <person name="Navarro D."/>
            <person name="Drula E."/>
            <person name="Chaduli D."/>
            <person name="Cazenave R."/>
            <person name="Ahrendt S."/>
            <person name="Wang J."/>
            <person name="Lipzen A."/>
            <person name="Daum C."/>
            <person name="Barry K."/>
            <person name="Grigoriev I.V."/>
            <person name="Favel A."/>
            <person name="Rosso M.N."/>
            <person name="Martin F."/>
        </authorList>
    </citation>
    <scope>NUCLEOTIDE SEQUENCE [LARGE SCALE GENOMIC DNA]</scope>
    <source>
        <strain evidence="5 6">CIRM-BRFM 2984</strain>
    </source>
</reference>
<gene>
    <name evidence="5" type="ORF">R3P38DRAFT_2505195</name>
</gene>
<dbReference type="GO" id="GO:0080008">
    <property type="term" value="C:Cul4-RING E3 ubiquitin ligase complex"/>
    <property type="evidence" value="ECO:0007669"/>
    <property type="project" value="TreeGrafter"/>
</dbReference>
<evidence type="ECO:0000256" key="1">
    <source>
        <dbReference type="ARBA" id="ARBA00022574"/>
    </source>
</evidence>
<evidence type="ECO:0000256" key="4">
    <source>
        <dbReference type="SAM" id="MobiDB-lite"/>
    </source>
</evidence>
<dbReference type="PANTHER" id="PTHR44472:SF1">
    <property type="entry name" value="DDB1 AND CUL4 ASSOCIATED FACTOR 4"/>
    <property type="match status" value="1"/>
</dbReference>
<evidence type="ECO:0000256" key="3">
    <source>
        <dbReference type="PROSITE-ProRule" id="PRU00221"/>
    </source>
</evidence>
<protein>
    <recommendedName>
        <fullName evidence="7">WD40 repeat-like protein</fullName>
    </recommendedName>
</protein>
<comment type="caution">
    <text evidence="5">The sequence shown here is derived from an EMBL/GenBank/DDBJ whole genome shotgun (WGS) entry which is preliminary data.</text>
</comment>
<evidence type="ECO:0000313" key="5">
    <source>
        <dbReference type="EMBL" id="KAK7048575.1"/>
    </source>
</evidence>
<dbReference type="Gene3D" id="2.130.10.10">
    <property type="entry name" value="YVTN repeat-like/Quinoprotein amine dehydrogenase"/>
    <property type="match status" value="1"/>
</dbReference>
<dbReference type="AlphaFoldDB" id="A0AAW0DCT8"/>
<dbReference type="InterPro" id="IPR052254">
    <property type="entry name" value="CUL4-DDB1_E3_ligase_receptor"/>
</dbReference>
<proteinExistence type="predicted"/>
<keyword evidence="1 3" id="KW-0853">WD repeat</keyword>
<dbReference type="Proteomes" id="UP001362999">
    <property type="component" value="Unassembled WGS sequence"/>
</dbReference>
<organism evidence="5 6">
    <name type="scientific">Favolaschia claudopus</name>
    <dbReference type="NCBI Taxonomy" id="2862362"/>
    <lineage>
        <taxon>Eukaryota</taxon>
        <taxon>Fungi</taxon>
        <taxon>Dikarya</taxon>
        <taxon>Basidiomycota</taxon>
        <taxon>Agaricomycotina</taxon>
        <taxon>Agaricomycetes</taxon>
        <taxon>Agaricomycetidae</taxon>
        <taxon>Agaricales</taxon>
        <taxon>Marasmiineae</taxon>
        <taxon>Mycenaceae</taxon>
        <taxon>Favolaschia</taxon>
    </lineage>
</organism>
<dbReference type="InterPro" id="IPR001680">
    <property type="entry name" value="WD40_rpt"/>
</dbReference>